<name>A0A1H9YX16_9FIRM</name>
<dbReference type="PANTHER" id="PTHR30636">
    <property type="entry name" value="UPF0701 PROTEIN YICC"/>
    <property type="match status" value="1"/>
</dbReference>
<comment type="similarity">
    <text evidence="5">Belongs to the YicC/YloC family.</text>
</comment>
<dbReference type="Proteomes" id="UP000243819">
    <property type="component" value="Unassembled WGS sequence"/>
</dbReference>
<evidence type="ECO:0000313" key="9">
    <source>
        <dbReference type="Proteomes" id="UP000243819"/>
    </source>
</evidence>
<feature type="domain" description="Endoribonuclease YicC-like N-terminal" evidence="6">
    <location>
        <begin position="2"/>
        <end position="155"/>
    </location>
</feature>
<proteinExistence type="inferred from homology"/>
<dbReference type="InterPro" id="IPR005229">
    <property type="entry name" value="YicC/YloC-like"/>
</dbReference>
<dbReference type="AlphaFoldDB" id="A0A1H9YX16"/>
<organism evidence="8 9">
    <name type="scientific">Anaerobranca gottschalkii DSM 13577</name>
    <dbReference type="NCBI Taxonomy" id="1120990"/>
    <lineage>
        <taxon>Bacteria</taxon>
        <taxon>Bacillati</taxon>
        <taxon>Bacillota</taxon>
        <taxon>Clostridia</taxon>
        <taxon>Eubacteriales</taxon>
        <taxon>Proteinivoracaceae</taxon>
        <taxon>Anaerobranca</taxon>
    </lineage>
</organism>
<keyword evidence="9" id="KW-1185">Reference proteome</keyword>
<keyword evidence="3" id="KW-0255">Endonuclease</keyword>
<evidence type="ECO:0000313" key="8">
    <source>
        <dbReference type="EMBL" id="SES73700.1"/>
    </source>
</evidence>
<dbReference type="STRING" id="1120990.SAMN03080614_100570"/>
<evidence type="ECO:0000256" key="4">
    <source>
        <dbReference type="ARBA" id="ARBA00022801"/>
    </source>
</evidence>
<dbReference type="NCBIfam" id="TIGR00255">
    <property type="entry name" value="YicC/YloC family endoribonuclease"/>
    <property type="match status" value="1"/>
</dbReference>
<evidence type="ECO:0000256" key="3">
    <source>
        <dbReference type="ARBA" id="ARBA00022759"/>
    </source>
</evidence>
<dbReference type="OrthoDB" id="9771229at2"/>
<evidence type="ECO:0000256" key="5">
    <source>
        <dbReference type="ARBA" id="ARBA00035648"/>
    </source>
</evidence>
<dbReference type="Pfam" id="PF03755">
    <property type="entry name" value="YicC-like_N"/>
    <property type="match status" value="1"/>
</dbReference>
<dbReference type="GO" id="GO:0016787">
    <property type="term" value="F:hydrolase activity"/>
    <property type="evidence" value="ECO:0007669"/>
    <property type="project" value="UniProtKB-KW"/>
</dbReference>
<protein>
    <submittedName>
        <fullName evidence="8">TIGR00255 family protein</fullName>
    </submittedName>
</protein>
<accession>A0A1H9YX16</accession>
<dbReference type="EMBL" id="FOIF01000005">
    <property type="protein sequence ID" value="SES73700.1"/>
    <property type="molecule type" value="Genomic_DNA"/>
</dbReference>
<gene>
    <name evidence="8" type="ORF">SAMN03080614_100570</name>
</gene>
<dbReference type="RefSeq" id="WP_091348939.1">
    <property type="nucleotide sequence ID" value="NZ_FOIF01000005.1"/>
</dbReference>
<dbReference type="InterPro" id="IPR013527">
    <property type="entry name" value="YicC-like_N"/>
</dbReference>
<keyword evidence="2" id="KW-0540">Nuclease</keyword>
<dbReference type="Pfam" id="PF08340">
    <property type="entry name" value="YicC-like_C"/>
    <property type="match status" value="1"/>
</dbReference>
<evidence type="ECO:0000259" key="7">
    <source>
        <dbReference type="Pfam" id="PF08340"/>
    </source>
</evidence>
<evidence type="ECO:0000259" key="6">
    <source>
        <dbReference type="Pfam" id="PF03755"/>
    </source>
</evidence>
<feature type="domain" description="Endoribonuclease YicC-like C-terminal" evidence="7">
    <location>
        <begin position="174"/>
        <end position="292"/>
    </location>
</feature>
<dbReference type="GO" id="GO:0004521">
    <property type="term" value="F:RNA endonuclease activity"/>
    <property type="evidence" value="ECO:0007669"/>
    <property type="project" value="InterPro"/>
</dbReference>
<reference evidence="9" key="1">
    <citation type="submission" date="2016-10" db="EMBL/GenBank/DDBJ databases">
        <authorList>
            <person name="Varghese N."/>
            <person name="Submissions S."/>
        </authorList>
    </citation>
    <scope>NUCLEOTIDE SEQUENCE [LARGE SCALE GENOMIC DNA]</scope>
    <source>
        <strain evidence="9">DSM 13577</strain>
    </source>
</reference>
<evidence type="ECO:0000256" key="2">
    <source>
        <dbReference type="ARBA" id="ARBA00022722"/>
    </source>
</evidence>
<comment type="cofactor">
    <cofactor evidence="1">
        <name>a divalent metal cation</name>
        <dbReference type="ChEBI" id="CHEBI:60240"/>
    </cofactor>
</comment>
<evidence type="ECO:0000256" key="1">
    <source>
        <dbReference type="ARBA" id="ARBA00001968"/>
    </source>
</evidence>
<dbReference type="InterPro" id="IPR013551">
    <property type="entry name" value="YicC-like_C"/>
</dbReference>
<sequence length="292" mass="34101">MIKSMTGFSRQLVELGTDVFSLEIKGVNNRYLDIVVKIPDDFSFVEEEMKLLIKSYIKRGRVEVRLKGKNNLQPTGQEINKEFLLSLVEQVRNISEELNLDAPVNIQSLLLVDGVIMDRRGIIEESLVKEQILFALRNALDEFDTMRFSEGQRLKVDIEERIGYINNLIQNIKEYSLLVVEEYREKLYQRVNKLKIEGLEFDENRLLAEIALFAERCNITEEIIRLESHMVEFNESLYKKESVGRKLDFLLQEINREINTIGSKANNYQIAKLVVELKGEVEKIREQIQNIE</sequence>
<dbReference type="PANTHER" id="PTHR30636:SF3">
    <property type="entry name" value="UPF0701 PROTEIN YICC"/>
    <property type="match status" value="1"/>
</dbReference>
<keyword evidence="4" id="KW-0378">Hydrolase</keyword>